<dbReference type="SUPFAM" id="SSF51658">
    <property type="entry name" value="Xylose isomerase-like"/>
    <property type="match status" value="1"/>
</dbReference>
<sequence>MKKKMKRKCISTSLIRANKELIYTLPYAKHYELTFFKSEDIEIIQRFLNERNSTFGIHAPFIFRYKEIHPNPTSLNDELRDDTFKKNIECAHLAKNMGAQYIVIHYPNAMQKEDWRAEKKVVDSSTKHLTELREIIDIRIENVYFNDSFHSAEDFSWLLKESNATLCLDIGHLLLDSEQYEFDVVKFIDTLEEYISEVHIYYADIETYQKCHHAPWGDSKEFLRLLDRIRYLDCDFTIEASNDCKSGLEKLFEYWEGL</sequence>
<proteinExistence type="predicted"/>
<keyword evidence="2" id="KW-0413">Isomerase</keyword>
<accession>A0A1M7TAV3</accession>
<dbReference type="GO" id="GO:0016853">
    <property type="term" value="F:isomerase activity"/>
    <property type="evidence" value="ECO:0007669"/>
    <property type="project" value="UniProtKB-KW"/>
</dbReference>
<dbReference type="AlphaFoldDB" id="A0A1M7TAV3"/>
<name>A0A1M7TAV3_FERGO</name>
<evidence type="ECO:0000313" key="2">
    <source>
        <dbReference type="EMBL" id="SHN67852.1"/>
    </source>
</evidence>
<dbReference type="Pfam" id="PF01261">
    <property type="entry name" value="AP_endonuc_2"/>
    <property type="match status" value="1"/>
</dbReference>
<dbReference type="InterPro" id="IPR050312">
    <property type="entry name" value="IolE/XylAMocC-like"/>
</dbReference>
<organism evidence="2 3">
    <name type="scientific">Fervidobacterium gondwanense DSM 13020</name>
    <dbReference type="NCBI Taxonomy" id="1121883"/>
    <lineage>
        <taxon>Bacteria</taxon>
        <taxon>Thermotogati</taxon>
        <taxon>Thermotogota</taxon>
        <taxon>Thermotogae</taxon>
        <taxon>Thermotogales</taxon>
        <taxon>Fervidobacteriaceae</taxon>
        <taxon>Fervidobacterium</taxon>
    </lineage>
</organism>
<dbReference type="Gene3D" id="3.20.20.150">
    <property type="entry name" value="Divalent-metal-dependent TIM barrel enzymes"/>
    <property type="match status" value="1"/>
</dbReference>
<protein>
    <submittedName>
        <fullName evidence="2">Sugar phosphate isomerase/epimerase</fullName>
    </submittedName>
</protein>
<dbReference type="PANTHER" id="PTHR12110:SF53">
    <property type="entry name" value="BLR5974 PROTEIN"/>
    <property type="match status" value="1"/>
</dbReference>
<feature type="domain" description="Xylose isomerase-like TIM barrel" evidence="1">
    <location>
        <begin position="37"/>
        <end position="244"/>
    </location>
</feature>
<dbReference type="InterPro" id="IPR036237">
    <property type="entry name" value="Xyl_isomerase-like_sf"/>
</dbReference>
<evidence type="ECO:0000313" key="3">
    <source>
        <dbReference type="Proteomes" id="UP000184207"/>
    </source>
</evidence>
<dbReference type="EMBL" id="FRDJ01000012">
    <property type="protein sequence ID" value="SHN67852.1"/>
    <property type="molecule type" value="Genomic_DNA"/>
</dbReference>
<dbReference type="RefSeq" id="WP_342742947.1">
    <property type="nucleotide sequence ID" value="NZ_FRDJ01000012.1"/>
</dbReference>
<reference evidence="3" key="1">
    <citation type="submission" date="2016-12" db="EMBL/GenBank/DDBJ databases">
        <authorList>
            <person name="Varghese N."/>
            <person name="Submissions S."/>
        </authorList>
    </citation>
    <scope>NUCLEOTIDE SEQUENCE [LARGE SCALE GENOMIC DNA]</scope>
    <source>
        <strain evidence="3">DSM 13020</strain>
    </source>
</reference>
<keyword evidence="3" id="KW-1185">Reference proteome</keyword>
<gene>
    <name evidence="2" type="ORF">SAMN02745226_01791</name>
</gene>
<dbReference type="Proteomes" id="UP000184207">
    <property type="component" value="Unassembled WGS sequence"/>
</dbReference>
<dbReference type="InterPro" id="IPR013022">
    <property type="entry name" value="Xyl_isomerase-like_TIM-brl"/>
</dbReference>
<evidence type="ECO:0000259" key="1">
    <source>
        <dbReference type="Pfam" id="PF01261"/>
    </source>
</evidence>
<dbReference type="STRING" id="1121883.SAMN02745226_01791"/>
<dbReference type="PANTHER" id="PTHR12110">
    <property type="entry name" value="HYDROXYPYRUVATE ISOMERASE"/>
    <property type="match status" value="1"/>
</dbReference>